<dbReference type="OrthoDB" id="5493648at2"/>
<evidence type="ECO:0000313" key="2">
    <source>
        <dbReference type="Proteomes" id="UP000315369"/>
    </source>
</evidence>
<evidence type="ECO:0000313" key="1">
    <source>
        <dbReference type="EMBL" id="TQF13698.1"/>
    </source>
</evidence>
<reference evidence="1 2" key="1">
    <citation type="submission" date="2019-06" db="EMBL/GenBank/DDBJ databases">
        <authorList>
            <person name="Livingstone P."/>
            <person name="Whitworth D."/>
        </authorList>
    </citation>
    <scope>NUCLEOTIDE SEQUENCE [LARGE SCALE GENOMIC DNA]</scope>
    <source>
        <strain evidence="1 2">AM401</strain>
    </source>
</reference>
<keyword evidence="2" id="KW-1185">Reference proteome</keyword>
<dbReference type="AlphaFoldDB" id="A0A540WXG6"/>
<name>A0A540WXG6_9BACT</name>
<sequence length="475" mass="51005">MNPSLGRGAGRALPGGSHMIPGGPSVPLFLGRSSRPLLAALCLLFALPSSAQSLADRLDFSMYGRVGVGWAPTSGEFIQGKTFNLTGRSVGGRLEEGDYLEPSLKLHLLKPAEGSVDAPYAYAVLTPAMWANNGLFIGLTSNRFSSTLALELGEAYVAAGNILVPGLKFWGGVRFYRGTNVYLADYWYFNNLSAQGLGVQYGPIDVAVLLQTSATLAEYAVDTDGDGEPDRRRQRTVIVGQYTHTFQSKHAIHLLTEIHALPEAASLAPADARILPPDVGVVGGVKGHVELGNGSFNDTSVRIGSRIANGSLAGLPTWNTYGLPAANGRYSGAYGVEVVNHLLYNVNPLLSVNAYGTLHAGRGASGAVTDRYVEYALGAQSTLYLHDQFHLVNEASFQGFREGHQRYGTALKLSLVPTLVPTGKRDVWARPHLRLFYTLAVYNQASVDRLISPYLQTVGGSTVGHYLGARVEWWL</sequence>
<dbReference type="SUPFAM" id="SSF56935">
    <property type="entry name" value="Porins"/>
    <property type="match status" value="1"/>
</dbReference>
<dbReference type="GO" id="GO:0016020">
    <property type="term" value="C:membrane"/>
    <property type="evidence" value="ECO:0007669"/>
    <property type="project" value="InterPro"/>
</dbReference>
<dbReference type="Proteomes" id="UP000315369">
    <property type="component" value="Unassembled WGS sequence"/>
</dbReference>
<dbReference type="GO" id="GO:0034219">
    <property type="term" value="P:carbohydrate transmembrane transport"/>
    <property type="evidence" value="ECO:0007669"/>
    <property type="project" value="InterPro"/>
</dbReference>
<protein>
    <submittedName>
        <fullName evidence="1">Carbohydrate porin</fullName>
    </submittedName>
</protein>
<gene>
    <name evidence="1" type="ORF">FJV41_22550</name>
</gene>
<dbReference type="GO" id="GO:0015288">
    <property type="term" value="F:porin activity"/>
    <property type="evidence" value="ECO:0007669"/>
    <property type="project" value="InterPro"/>
</dbReference>
<dbReference type="InterPro" id="IPR036998">
    <property type="entry name" value="Porin_LamB_sf"/>
</dbReference>
<dbReference type="InterPro" id="IPR003192">
    <property type="entry name" value="Porin_LamB"/>
</dbReference>
<organism evidence="1 2">
    <name type="scientific">Myxococcus llanfairpwllgwyngyllgogerychwyrndrobwllllantysiliogogogochensis</name>
    <dbReference type="NCBI Taxonomy" id="2590453"/>
    <lineage>
        <taxon>Bacteria</taxon>
        <taxon>Pseudomonadati</taxon>
        <taxon>Myxococcota</taxon>
        <taxon>Myxococcia</taxon>
        <taxon>Myxococcales</taxon>
        <taxon>Cystobacterineae</taxon>
        <taxon>Myxococcaceae</taxon>
        <taxon>Myxococcus</taxon>
    </lineage>
</organism>
<dbReference type="Gene3D" id="2.40.170.10">
    <property type="entry name" value="Porin, LamB type"/>
    <property type="match status" value="1"/>
</dbReference>
<dbReference type="Pfam" id="PF02264">
    <property type="entry name" value="LamB"/>
    <property type="match status" value="1"/>
</dbReference>
<proteinExistence type="predicted"/>
<accession>A0A540WXG6</accession>
<comment type="caution">
    <text evidence="1">The sequence shown here is derived from an EMBL/GenBank/DDBJ whole genome shotgun (WGS) entry which is preliminary data.</text>
</comment>
<dbReference type="EMBL" id="VIFM01000091">
    <property type="protein sequence ID" value="TQF13698.1"/>
    <property type="molecule type" value="Genomic_DNA"/>
</dbReference>